<name>A0ABV8XMG3_9DEIO</name>
<proteinExistence type="predicted"/>
<dbReference type="InterPro" id="IPR000700">
    <property type="entry name" value="PAS-assoc_C"/>
</dbReference>
<organism evidence="9 10">
    <name type="scientific">Deinococcus navajonensis</name>
    <dbReference type="NCBI Taxonomy" id="309884"/>
    <lineage>
        <taxon>Bacteria</taxon>
        <taxon>Thermotogati</taxon>
        <taxon>Deinococcota</taxon>
        <taxon>Deinococci</taxon>
        <taxon>Deinococcales</taxon>
        <taxon>Deinococcaceae</taxon>
        <taxon>Deinococcus</taxon>
    </lineage>
</organism>
<dbReference type="InterPro" id="IPR013655">
    <property type="entry name" value="PAS_fold_3"/>
</dbReference>
<dbReference type="SMART" id="SM00086">
    <property type="entry name" value="PAC"/>
    <property type="match status" value="3"/>
</dbReference>
<keyword evidence="3" id="KW-0597">Phosphoprotein</keyword>
<dbReference type="InterPro" id="IPR005467">
    <property type="entry name" value="His_kinase_dom"/>
</dbReference>
<feature type="domain" description="PAS" evidence="7">
    <location>
        <begin position="259"/>
        <end position="329"/>
    </location>
</feature>
<feature type="domain" description="PAC" evidence="8">
    <location>
        <begin position="82"/>
        <end position="133"/>
    </location>
</feature>
<feature type="domain" description="PAC" evidence="8">
    <location>
        <begin position="465"/>
        <end position="515"/>
    </location>
</feature>
<evidence type="ECO:0000256" key="1">
    <source>
        <dbReference type="ARBA" id="ARBA00000085"/>
    </source>
</evidence>
<dbReference type="Pfam" id="PF13426">
    <property type="entry name" value="PAS_9"/>
    <property type="match status" value="1"/>
</dbReference>
<dbReference type="Proteomes" id="UP001595998">
    <property type="component" value="Unassembled WGS sequence"/>
</dbReference>
<dbReference type="Pfam" id="PF13188">
    <property type="entry name" value="PAS_8"/>
    <property type="match status" value="1"/>
</dbReference>
<dbReference type="RefSeq" id="WP_380037842.1">
    <property type="nucleotide sequence ID" value="NZ_JBHSEH010000005.1"/>
</dbReference>
<dbReference type="Gene3D" id="3.30.450.20">
    <property type="entry name" value="PAS domain"/>
    <property type="match status" value="4"/>
</dbReference>
<feature type="domain" description="PAS" evidence="7">
    <location>
        <begin position="386"/>
        <end position="458"/>
    </location>
</feature>
<evidence type="ECO:0000313" key="9">
    <source>
        <dbReference type="EMBL" id="MFC4425952.1"/>
    </source>
</evidence>
<feature type="domain" description="PAC" evidence="8">
    <location>
        <begin position="334"/>
        <end position="385"/>
    </location>
</feature>
<dbReference type="PROSITE" id="PS50113">
    <property type="entry name" value="PAC"/>
    <property type="match status" value="4"/>
</dbReference>
<keyword evidence="10" id="KW-1185">Reference proteome</keyword>
<dbReference type="PROSITE" id="PS50109">
    <property type="entry name" value="HIS_KIN"/>
    <property type="match status" value="1"/>
</dbReference>
<dbReference type="CDD" id="cd00082">
    <property type="entry name" value="HisKA"/>
    <property type="match status" value="1"/>
</dbReference>
<dbReference type="InterPro" id="IPR004358">
    <property type="entry name" value="Sig_transdc_His_kin-like_C"/>
</dbReference>
<keyword evidence="4" id="KW-0808">Transferase</keyword>
<feature type="domain" description="PAS" evidence="7">
    <location>
        <begin position="29"/>
        <end position="79"/>
    </location>
</feature>
<protein>
    <recommendedName>
        <fullName evidence="2">histidine kinase</fullName>
        <ecNumber evidence="2">2.7.13.3</ecNumber>
    </recommendedName>
</protein>
<dbReference type="InterPro" id="IPR001610">
    <property type="entry name" value="PAC"/>
</dbReference>
<evidence type="ECO:0000259" key="7">
    <source>
        <dbReference type="PROSITE" id="PS50112"/>
    </source>
</evidence>
<feature type="domain" description="Histidine kinase" evidence="6">
    <location>
        <begin position="535"/>
        <end position="763"/>
    </location>
</feature>
<dbReference type="Gene3D" id="3.30.565.10">
    <property type="entry name" value="Histidine kinase-like ATPase, C-terminal domain"/>
    <property type="match status" value="1"/>
</dbReference>
<dbReference type="InterPro" id="IPR052162">
    <property type="entry name" value="Sensor_kinase/Photoreceptor"/>
</dbReference>
<dbReference type="InterPro" id="IPR036890">
    <property type="entry name" value="HATPase_C_sf"/>
</dbReference>
<dbReference type="SMART" id="SM00387">
    <property type="entry name" value="HATPase_c"/>
    <property type="match status" value="1"/>
</dbReference>
<evidence type="ECO:0000256" key="4">
    <source>
        <dbReference type="ARBA" id="ARBA00022679"/>
    </source>
</evidence>
<dbReference type="Pfam" id="PF02518">
    <property type="entry name" value="HATPase_c"/>
    <property type="match status" value="1"/>
</dbReference>
<keyword evidence="5" id="KW-0418">Kinase</keyword>
<dbReference type="PROSITE" id="PS50112">
    <property type="entry name" value="PAS"/>
    <property type="match status" value="3"/>
</dbReference>
<evidence type="ECO:0000256" key="5">
    <source>
        <dbReference type="ARBA" id="ARBA00022777"/>
    </source>
</evidence>
<evidence type="ECO:0000313" key="10">
    <source>
        <dbReference type="Proteomes" id="UP001595998"/>
    </source>
</evidence>
<dbReference type="SUPFAM" id="SSF55874">
    <property type="entry name" value="ATPase domain of HSP90 chaperone/DNA topoisomerase II/histidine kinase"/>
    <property type="match status" value="1"/>
</dbReference>
<comment type="catalytic activity">
    <reaction evidence="1">
        <text>ATP + protein L-histidine = ADP + protein N-phospho-L-histidine.</text>
        <dbReference type="EC" id="2.7.13.3"/>
    </reaction>
</comment>
<evidence type="ECO:0000256" key="2">
    <source>
        <dbReference type="ARBA" id="ARBA00012438"/>
    </source>
</evidence>
<dbReference type="SUPFAM" id="SSF55785">
    <property type="entry name" value="PYP-like sensor domain (PAS domain)"/>
    <property type="match status" value="4"/>
</dbReference>
<dbReference type="Gene3D" id="1.10.287.130">
    <property type="match status" value="1"/>
</dbReference>
<dbReference type="InterPro" id="IPR003594">
    <property type="entry name" value="HATPase_dom"/>
</dbReference>
<feature type="domain" description="PAC" evidence="8">
    <location>
        <begin position="207"/>
        <end position="258"/>
    </location>
</feature>
<dbReference type="EC" id="2.7.13.3" evidence="2"/>
<gene>
    <name evidence="9" type="ORF">ACFOZ9_06970</name>
</gene>
<dbReference type="EMBL" id="JBHSEH010000005">
    <property type="protein sequence ID" value="MFC4425952.1"/>
    <property type="molecule type" value="Genomic_DNA"/>
</dbReference>
<dbReference type="PRINTS" id="PR00344">
    <property type="entry name" value="BCTRLSENSOR"/>
</dbReference>
<sequence>MKTPAEQAAFSALAALIDGVVWRADPGTGRNTFVSDKVTPMLGYTREQWTGSPHFWEALLHPEDRERVLAQLQEGSRQEKPYSIDYRLRHADGHYLWLRDLITPVFEEGQLSAVGGVTLNVTAQKLAEARLRSARDRFERVFAASPVGMVLTGMHNGRVIECNDALLEMHGCTRDELIGSTNDSMNPWVDLADREALIARTREGAVRDFETRLVHFPTGEARDVLISTEQLDLEGEEVLLMLVQDISDRKRADEALKASESRFRALVQNSSDLLTVVNRGGYLKYASPSMGTILGYDSEGLLGQNVLEFMHPDDHAEIQGAFAAAVLGGSGATARQTSRFRQADGEYRWLEWVATNHVDHPQVQGVVMNSRDVSERKASERALEESRRTFEVLFESSPDSIMLVDFSGDMPIVNCNEAAASMKGYTREELIGQSTYVTLPNGQELLANPAANEAFRERVRAAGRVRFEAEHMRKDGSVFPVDIHIALLRIEGREMMLSIERDISERRAADAALKASQERLLSSEKLAGLGRLTAGLAHEINTPLAATMNELHEASRLVTEYRDSVGNPQVTDDDHREIAAELAGVVEAATRNTTRIGDFIRKMRSHTRDTVSGRQAFDAVKGVGDTLAMLAHEARAAKVDLLFEQPREGVTLTGEPGRFTQVVTNLVVNAIHACTPGCSVTVRFAEQAGRPVMEVEDNGSGIPPEVLPRIFEPMFTTKDVGKGTGLGLSIIHDIITGHFGAEINVRTELGRGTTFEVVFPAAAAQTAAAQIHVAS</sequence>
<dbReference type="Pfam" id="PF00989">
    <property type="entry name" value="PAS"/>
    <property type="match status" value="1"/>
</dbReference>
<dbReference type="InterPro" id="IPR013767">
    <property type="entry name" value="PAS_fold"/>
</dbReference>
<dbReference type="PANTHER" id="PTHR43304">
    <property type="entry name" value="PHYTOCHROME-LIKE PROTEIN CPH1"/>
    <property type="match status" value="1"/>
</dbReference>
<evidence type="ECO:0000259" key="6">
    <source>
        <dbReference type="PROSITE" id="PS50109"/>
    </source>
</evidence>
<dbReference type="PANTHER" id="PTHR43304:SF1">
    <property type="entry name" value="PAC DOMAIN-CONTAINING PROTEIN"/>
    <property type="match status" value="1"/>
</dbReference>
<dbReference type="Pfam" id="PF08447">
    <property type="entry name" value="PAS_3"/>
    <property type="match status" value="1"/>
</dbReference>
<reference evidence="10" key="1">
    <citation type="journal article" date="2019" name="Int. J. Syst. Evol. Microbiol.">
        <title>The Global Catalogue of Microorganisms (GCM) 10K type strain sequencing project: providing services to taxonomists for standard genome sequencing and annotation.</title>
        <authorList>
            <consortium name="The Broad Institute Genomics Platform"/>
            <consortium name="The Broad Institute Genome Sequencing Center for Infectious Disease"/>
            <person name="Wu L."/>
            <person name="Ma J."/>
        </authorList>
    </citation>
    <scope>NUCLEOTIDE SEQUENCE [LARGE SCALE GENOMIC DNA]</scope>
    <source>
        <strain evidence="10">CCUG 56029</strain>
    </source>
</reference>
<dbReference type="NCBIfam" id="TIGR00229">
    <property type="entry name" value="sensory_box"/>
    <property type="match status" value="4"/>
</dbReference>
<dbReference type="SMART" id="SM00091">
    <property type="entry name" value="PAS"/>
    <property type="match status" value="4"/>
</dbReference>
<dbReference type="InterPro" id="IPR035965">
    <property type="entry name" value="PAS-like_dom_sf"/>
</dbReference>
<dbReference type="InterPro" id="IPR000014">
    <property type="entry name" value="PAS"/>
</dbReference>
<accession>A0ABV8XMG3</accession>
<dbReference type="InterPro" id="IPR003661">
    <property type="entry name" value="HisK_dim/P_dom"/>
</dbReference>
<dbReference type="CDD" id="cd00130">
    <property type="entry name" value="PAS"/>
    <property type="match status" value="4"/>
</dbReference>
<evidence type="ECO:0000256" key="3">
    <source>
        <dbReference type="ARBA" id="ARBA00022553"/>
    </source>
</evidence>
<evidence type="ECO:0000259" key="8">
    <source>
        <dbReference type="PROSITE" id="PS50113"/>
    </source>
</evidence>
<comment type="caution">
    <text evidence="9">The sequence shown here is derived from an EMBL/GenBank/DDBJ whole genome shotgun (WGS) entry which is preliminary data.</text>
</comment>